<dbReference type="OMA" id="NWCDYNQ"/>
<accession>A0A388KW40</accession>
<dbReference type="STRING" id="69332.A0A388KW40"/>
<dbReference type="PANTHER" id="PTHR12857:SF0">
    <property type="entry name" value="CXXC MOTIF CONTAINING ZINC BINDING PROTEIN"/>
    <property type="match status" value="1"/>
</dbReference>
<dbReference type="Pfam" id="PF05907">
    <property type="entry name" value="CXXC_Zn-b_euk"/>
    <property type="match status" value="1"/>
</dbReference>
<gene>
    <name evidence="4" type="ORF">CBR_g18691</name>
</gene>
<dbReference type="EMBL" id="BFEA01000200">
    <property type="protein sequence ID" value="GBG74280.1"/>
    <property type="molecule type" value="Genomic_DNA"/>
</dbReference>
<dbReference type="AlphaFoldDB" id="A0A388KW40"/>
<keyword evidence="3" id="KW-0862">Zinc</keyword>
<dbReference type="Proteomes" id="UP000265515">
    <property type="component" value="Unassembled WGS sequence"/>
</dbReference>
<keyword evidence="2" id="KW-0479">Metal-binding</keyword>
<evidence type="ECO:0000256" key="3">
    <source>
        <dbReference type="ARBA" id="ARBA00022833"/>
    </source>
</evidence>
<dbReference type="PANTHER" id="PTHR12857">
    <property type="entry name" value="CXXC MOTIF CONTAINING ZINC BINDING PROTEIN"/>
    <property type="match status" value="1"/>
</dbReference>
<dbReference type="OrthoDB" id="10248838at2759"/>
<dbReference type="Gramene" id="GBG74280">
    <property type="protein sequence ID" value="GBG74280"/>
    <property type="gene ID" value="CBR_g18691"/>
</dbReference>
<reference evidence="4 5" key="1">
    <citation type="journal article" date="2018" name="Cell">
        <title>The Chara Genome: Secondary Complexity and Implications for Plant Terrestrialization.</title>
        <authorList>
            <person name="Nishiyama T."/>
            <person name="Sakayama H."/>
            <person name="Vries J.D."/>
            <person name="Buschmann H."/>
            <person name="Saint-Marcoux D."/>
            <person name="Ullrich K.K."/>
            <person name="Haas F.B."/>
            <person name="Vanderstraeten L."/>
            <person name="Becker D."/>
            <person name="Lang D."/>
            <person name="Vosolsobe S."/>
            <person name="Rombauts S."/>
            <person name="Wilhelmsson P.K.I."/>
            <person name="Janitza P."/>
            <person name="Kern R."/>
            <person name="Heyl A."/>
            <person name="Rumpler F."/>
            <person name="Villalobos L.I.A.C."/>
            <person name="Clay J.M."/>
            <person name="Skokan R."/>
            <person name="Toyoda A."/>
            <person name="Suzuki Y."/>
            <person name="Kagoshima H."/>
            <person name="Schijlen E."/>
            <person name="Tajeshwar N."/>
            <person name="Catarino B."/>
            <person name="Hetherington A.J."/>
            <person name="Saltykova A."/>
            <person name="Bonnot C."/>
            <person name="Breuninger H."/>
            <person name="Symeonidi A."/>
            <person name="Radhakrishnan G.V."/>
            <person name="Van Nieuwerburgh F."/>
            <person name="Deforce D."/>
            <person name="Chang C."/>
            <person name="Karol K.G."/>
            <person name="Hedrich R."/>
            <person name="Ulvskov P."/>
            <person name="Glockner G."/>
            <person name="Delwiche C.F."/>
            <person name="Petrasek J."/>
            <person name="Van de Peer Y."/>
            <person name="Friml J."/>
            <person name="Beilby M."/>
            <person name="Dolan L."/>
            <person name="Kohara Y."/>
            <person name="Sugano S."/>
            <person name="Fujiyama A."/>
            <person name="Delaux P.-M."/>
            <person name="Quint M."/>
            <person name="TheiBen G."/>
            <person name="Hagemann M."/>
            <person name="Harholt J."/>
            <person name="Dunand C."/>
            <person name="Zachgo S."/>
            <person name="Langdale J."/>
            <person name="Maumus F."/>
            <person name="Straeten D.V.D."/>
            <person name="Gould S.B."/>
            <person name="Rensing S.A."/>
        </authorList>
    </citation>
    <scope>NUCLEOTIDE SEQUENCE [LARGE SCALE GENOMIC DNA]</scope>
    <source>
        <strain evidence="4 5">S276</strain>
    </source>
</reference>
<sequence>MGVLLLEIKAELENLTNLIPEPSPQQSWQFKIKCTSCNEESDKESGVTMCELYDIPNSRGKAHLVQKCKFCGRTGTLTAVEGRGKPYTAEDSEEGKFVPVACFECRGLEPIVFYPRDGWVARGTESGTAFNDIDLSSGEFCDWDEKASASVGIYSIEHKFTVTK</sequence>
<protein>
    <submittedName>
        <fullName evidence="4">Uncharacterized protein</fullName>
    </submittedName>
</protein>
<proteinExistence type="inferred from homology"/>
<dbReference type="SUPFAM" id="SSF141678">
    <property type="entry name" value="MAL13P1.257-like"/>
    <property type="match status" value="1"/>
</dbReference>
<comment type="caution">
    <text evidence="4">The sequence shown here is derived from an EMBL/GenBank/DDBJ whole genome shotgun (WGS) entry which is preliminary data.</text>
</comment>
<organism evidence="4 5">
    <name type="scientific">Chara braunii</name>
    <name type="common">Braun's stonewort</name>
    <dbReference type="NCBI Taxonomy" id="69332"/>
    <lineage>
        <taxon>Eukaryota</taxon>
        <taxon>Viridiplantae</taxon>
        <taxon>Streptophyta</taxon>
        <taxon>Charophyceae</taxon>
        <taxon>Charales</taxon>
        <taxon>Characeae</taxon>
        <taxon>Chara</taxon>
    </lineage>
</organism>
<keyword evidence="5" id="KW-1185">Reference proteome</keyword>
<evidence type="ECO:0000256" key="2">
    <source>
        <dbReference type="ARBA" id="ARBA00022723"/>
    </source>
</evidence>
<dbReference type="InterPro" id="IPR008584">
    <property type="entry name" value="CXXC_Zn-binding_euk"/>
</dbReference>
<dbReference type="GO" id="GO:0008270">
    <property type="term" value="F:zinc ion binding"/>
    <property type="evidence" value="ECO:0007669"/>
    <property type="project" value="TreeGrafter"/>
</dbReference>
<evidence type="ECO:0000313" key="4">
    <source>
        <dbReference type="EMBL" id="GBG74280.1"/>
    </source>
</evidence>
<name>A0A388KW40_CHABU</name>
<comment type="similarity">
    <text evidence="1">Belongs to the UPF0587 family.</text>
</comment>
<evidence type="ECO:0000313" key="5">
    <source>
        <dbReference type="Proteomes" id="UP000265515"/>
    </source>
</evidence>
<evidence type="ECO:0000256" key="1">
    <source>
        <dbReference type="ARBA" id="ARBA00007818"/>
    </source>
</evidence>